<sequence length="261" mass="29141">MNTNKLIAVIFGIIIIIGIVVLLSLRTQQTMASGGLGYIFKVNNINYARNNTVQIYFISWYGCPNGATSSWVLYLVLSKYGIVNVKPHTSKFDPKLDSAIPGLIFLNYTPESNVDFHFIYLYNEYLNETVTGIPISGDQAIYLGLQELKSEVPNWVYKIVYFYNIEDKLVNLGNGSIAFAYKHLVTTCIITGPKGTYAFILFPNPITPEKLLQALNVSSLSMEEAKNVADKLLVQINSGKIPDIILEAINNLNQIIVEESE</sequence>
<keyword evidence="1" id="KW-0812">Transmembrane</keyword>
<dbReference type="InterPro" id="IPR009272">
    <property type="entry name" value="DUF929"/>
</dbReference>
<proteinExistence type="predicted"/>
<dbReference type="GeneID" id="1458706"/>
<dbReference type="EMBL" id="DUJO01000002">
    <property type="protein sequence ID" value="HII72831.1"/>
    <property type="molecule type" value="Genomic_DNA"/>
</dbReference>
<gene>
    <name evidence="2" type="ORF">HA332_00120</name>
</gene>
<feature type="transmembrane region" description="Helical" evidence="1">
    <location>
        <begin position="6"/>
        <end position="25"/>
    </location>
</feature>
<evidence type="ECO:0000313" key="3">
    <source>
        <dbReference type="Proteomes" id="UP000646844"/>
    </source>
</evidence>
<dbReference type="RefSeq" id="WP_010978739.1">
    <property type="nucleotide sequence ID" value="NZ_BAABQO010000012.1"/>
</dbReference>
<keyword evidence="1" id="KW-0472">Membrane</keyword>
<evidence type="ECO:0000313" key="2">
    <source>
        <dbReference type="EMBL" id="HII72831.1"/>
    </source>
</evidence>
<organism evidence="2 3">
    <name type="scientific">Sulfurisphaera tokodaii</name>
    <dbReference type="NCBI Taxonomy" id="111955"/>
    <lineage>
        <taxon>Archaea</taxon>
        <taxon>Thermoproteota</taxon>
        <taxon>Thermoprotei</taxon>
        <taxon>Sulfolobales</taxon>
        <taxon>Sulfolobaceae</taxon>
        <taxon>Sulfurisphaera</taxon>
    </lineage>
</organism>
<keyword evidence="1" id="KW-1133">Transmembrane helix</keyword>
<reference evidence="2" key="1">
    <citation type="journal article" date="2020" name="bioRxiv">
        <title>A rank-normalized archaeal taxonomy based on genome phylogeny resolves widespread incomplete and uneven classifications.</title>
        <authorList>
            <person name="Rinke C."/>
            <person name="Chuvochina M."/>
            <person name="Mussig A.J."/>
            <person name="Chaumeil P.-A."/>
            <person name="Waite D.W."/>
            <person name="Whitman W.B."/>
            <person name="Parks D.H."/>
            <person name="Hugenholtz P."/>
        </authorList>
    </citation>
    <scope>NUCLEOTIDE SEQUENCE</scope>
    <source>
        <strain evidence="2">UBA8838</strain>
    </source>
</reference>
<protein>
    <submittedName>
        <fullName evidence="2">DUF929 domain-containing protein</fullName>
    </submittedName>
</protein>
<dbReference type="AlphaFoldDB" id="A0A832WUA1"/>
<comment type="caution">
    <text evidence="2">The sequence shown here is derived from an EMBL/GenBank/DDBJ whole genome shotgun (WGS) entry which is preliminary data.</text>
</comment>
<name>A0A832WUA1_9CREN</name>
<evidence type="ECO:0000256" key="1">
    <source>
        <dbReference type="SAM" id="Phobius"/>
    </source>
</evidence>
<dbReference type="Pfam" id="PF06053">
    <property type="entry name" value="DUF929"/>
    <property type="match status" value="1"/>
</dbReference>
<accession>A0A832WUA1</accession>
<dbReference type="Proteomes" id="UP000646844">
    <property type="component" value="Unassembled WGS sequence"/>
</dbReference>